<name>B1ZRJ5_OPITP</name>
<dbReference type="Proteomes" id="UP000007013">
    <property type="component" value="Chromosome"/>
</dbReference>
<proteinExistence type="predicted"/>
<dbReference type="AlphaFoldDB" id="B1ZRJ5"/>
<dbReference type="KEGG" id="ote:Oter_4374"/>
<evidence type="ECO:0000313" key="2">
    <source>
        <dbReference type="Proteomes" id="UP000007013"/>
    </source>
</evidence>
<dbReference type="EMBL" id="CP001032">
    <property type="protein sequence ID" value="ACB77645.1"/>
    <property type="molecule type" value="Genomic_DNA"/>
</dbReference>
<keyword evidence="2" id="KW-1185">Reference proteome</keyword>
<protein>
    <submittedName>
        <fullName evidence="1">Uncharacterized protein</fullName>
    </submittedName>
</protein>
<organism evidence="1 2">
    <name type="scientific">Opitutus terrae (strain DSM 11246 / JCM 15787 / PB90-1)</name>
    <dbReference type="NCBI Taxonomy" id="452637"/>
    <lineage>
        <taxon>Bacteria</taxon>
        <taxon>Pseudomonadati</taxon>
        <taxon>Verrucomicrobiota</taxon>
        <taxon>Opitutia</taxon>
        <taxon>Opitutales</taxon>
        <taxon>Opitutaceae</taxon>
        <taxon>Opitutus</taxon>
    </lineage>
</organism>
<gene>
    <name evidence="1" type="ordered locus">Oter_4374</name>
</gene>
<evidence type="ECO:0000313" key="1">
    <source>
        <dbReference type="EMBL" id="ACB77645.1"/>
    </source>
</evidence>
<reference evidence="1 2" key="1">
    <citation type="journal article" date="2011" name="J. Bacteriol.">
        <title>Genome sequence of the verrucomicrobium Opitutus terrae PB90-1, an abundant inhabitant of rice paddy soil ecosystems.</title>
        <authorList>
            <person name="van Passel M.W."/>
            <person name="Kant R."/>
            <person name="Palva A."/>
            <person name="Copeland A."/>
            <person name="Lucas S."/>
            <person name="Lapidus A."/>
            <person name="Glavina del Rio T."/>
            <person name="Pitluck S."/>
            <person name="Goltsman E."/>
            <person name="Clum A."/>
            <person name="Sun H."/>
            <person name="Schmutz J."/>
            <person name="Larimer F.W."/>
            <person name="Land M.L."/>
            <person name="Hauser L."/>
            <person name="Kyrpides N."/>
            <person name="Mikhailova N."/>
            <person name="Richardson P.P."/>
            <person name="Janssen P.H."/>
            <person name="de Vos W.M."/>
            <person name="Smidt H."/>
        </authorList>
    </citation>
    <scope>NUCLEOTIDE SEQUENCE [LARGE SCALE GENOMIC DNA]</scope>
    <source>
        <strain evidence="2">DSM 11246 / JCM 15787 / PB90-1</strain>
    </source>
</reference>
<accession>B1ZRJ5</accession>
<sequence length="529" mass="58670">MRSKPNVQASVDLRPPEPTGVSDFAWDAICTAVLAGLDGVLASSQHGSFESSTRASLSSTFAFAFVAGLDGKRSLLRPVPIFSTEQSKFLAGDQPLASNPAPEAQFATAFALEAAQAAKEETIGLFGPLPRQRTEGLNDSVRLLANHHRVFIPIHIEGVPWLVLILFLSGPEHQRWYHTFHYYRDVVPRIGAALRTVTKSTYLHVLTRLLAVEIDDREQEALDERFNRQSRVLTQYFPFPQVELTKFSPHGIKLTLPRQDPVSIEFRSNRHFQRATALAYDLLDTTSISDALNRTVVQALDRDVSFHQEMDYQAHTLFNEIPSIQLEAALNSRRENLAGKARDFVTAARAKLSILEVSLSIPFAEEEEEDRLADFTSVIVLLRWFETIFAAMGGKTCKLTIAGADITLATSRQRADVFTVLWNLWHNAAKIYARSTTNEYSVTTAPADGGLSITFRNEGVMPMDYVRYLTNADGNPPVSKKRGLRIVKAKVAKLGWPLPTINVTSKSTSVTLVVNNPSISPHERKTAGG</sequence>
<dbReference type="HOGENOM" id="CLU_514663_0_0_0"/>